<keyword evidence="3" id="KW-1185">Reference proteome</keyword>
<reference evidence="2 3" key="1">
    <citation type="submission" date="2024-11" db="EMBL/GenBank/DDBJ databases">
        <title>Adaptive evolution of stress response genes in parasites aligns with host niche diversity.</title>
        <authorList>
            <person name="Hahn C."/>
            <person name="Resl P."/>
        </authorList>
    </citation>
    <scope>NUCLEOTIDE SEQUENCE [LARGE SCALE GENOMIC DNA]</scope>
    <source>
        <strain evidence="2">EGGRZ-B1_66</strain>
        <tissue evidence="2">Body</tissue>
    </source>
</reference>
<dbReference type="InterPro" id="IPR016024">
    <property type="entry name" value="ARM-type_fold"/>
</dbReference>
<dbReference type="Gene3D" id="1.25.10.10">
    <property type="entry name" value="Leucine-rich Repeat Variant"/>
    <property type="match status" value="1"/>
</dbReference>
<comment type="similarity">
    <text evidence="1">Belongs to the Mo25 family.</text>
</comment>
<dbReference type="Pfam" id="PF08569">
    <property type="entry name" value="Mo25"/>
    <property type="match status" value="1"/>
</dbReference>
<organism evidence="2 3">
    <name type="scientific">Cichlidogyrus casuarinus</name>
    <dbReference type="NCBI Taxonomy" id="1844966"/>
    <lineage>
        <taxon>Eukaryota</taxon>
        <taxon>Metazoa</taxon>
        <taxon>Spiralia</taxon>
        <taxon>Lophotrochozoa</taxon>
        <taxon>Platyhelminthes</taxon>
        <taxon>Monogenea</taxon>
        <taxon>Monopisthocotylea</taxon>
        <taxon>Dactylogyridea</taxon>
        <taxon>Ancyrocephalidae</taxon>
        <taxon>Cichlidogyrus</taxon>
    </lineage>
</organism>
<evidence type="ECO:0000256" key="1">
    <source>
        <dbReference type="ARBA" id="ARBA00011012"/>
    </source>
</evidence>
<dbReference type="Proteomes" id="UP001626550">
    <property type="component" value="Unassembled WGS sequence"/>
</dbReference>
<sequence>MMLSFRKDKKPKEYIISINENLQIVASDSKSDKDKKKAVDTIAANLNSIKEMLVDKSDTRLTGKDKDADLTTSERERINEIIQEIALEILKENGLPMWIENLDALGFESSKQIVELCGHVFRKQIGNFNSATQFILTKQSILLTLLDGYKKPDRAIHYGSILREAIKHEEVAKVLLYSPKFYDLFDYVQGTAFDVSSDAFSTFRDLLGRHKEMVAEFLVANYDPFFSHYRTLIESNNYVTVRQALKLLAELLLDRHNFQIQKTYISEAENLKLIMNLLVSKKKQIAFEAFHVFKSFLANMNKPDDIQAILYSNRSQLIEFLGSFQTDRTDDGQLNSEKMYLIKIAKELQAPVAKSKEGMVNQPPVFPPPSYILHGPMPHPNHSVRGMSQPFVLLNEHLRYFQSQYTQLLIQNQHKTHTDVDLLYPMCTFPPSLILLMMA</sequence>
<accession>A0ABD2QI22</accession>
<dbReference type="SUPFAM" id="SSF48371">
    <property type="entry name" value="ARM repeat"/>
    <property type="match status" value="1"/>
</dbReference>
<dbReference type="EMBL" id="JBJKFK010000161">
    <property type="protein sequence ID" value="KAL3319193.1"/>
    <property type="molecule type" value="Genomic_DNA"/>
</dbReference>
<dbReference type="PANTHER" id="PTHR10182">
    <property type="entry name" value="CALCIUM-BINDING PROTEIN 39-RELATED"/>
    <property type="match status" value="1"/>
</dbReference>
<protein>
    <submittedName>
        <fullName evidence="2">Calcium-binding protein 39</fullName>
    </submittedName>
</protein>
<name>A0ABD2QI22_9PLAT</name>
<proteinExistence type="inferred from homology"/>
<evidence type="ECO:0000313" key="3">
    <source>
        <dbReference type="Proteomes" id="UP001626550"/>
    </source>
</evidence>
<dbReference type="InterPro" id="IPR013878">
    <property type="entry name" value="Mo25"/>
</dbReference>
<dbReference type="InterPro" id="IPR011989">
    <property type="entry name" value="ARM-like"/>
</dbReference>
<evidence type="ECO:0000313" key="2">
    <source>
        <dbReference type="EMBL" id="KAL3319193.1"/>
    </source>
</evidence>
<dbReference type="PANTHER" id="PTHR10182:SF3">
    <property type="entry name" value="PROTEIN MO25"/>
    <property type="match status" value="1"/>
</dbReference>
<comment type="caution">
    <text evidence="2">The sequence shown here is derived from an EMBL/GenBank/DDBJ whole genome shotgun (WGS) entry which is preliminary data.</text>
</comment>
<dbReference type="AlphaFoldDB" id="A0ABD2QI22"/>
<gene>
    <name evidence="2" type="primary">CAB39</name>
    <name evidence="2" type="ORF">Ciccas_002145</name>
</gene>